<feature type="transmembrane region" description="Helical" evidence="10">
    <location>
        <begin position="95"/>
        <end position="113"/>
    </location>
</feature>
<feature type="domain" description="Vitamin K epoxide reductase" evidence="11">
    <location>
        <begin position="31"/>
        <end position="172"/>
    </location>
</feature>
<feature type="transmembrane region" description="Helical" evidence="10">
    <location>
        <begin position="196"/>
        <end position="215"/>
    </location>
</feature>
<dbReference type="InterPro" id="IPR012932">
    <property type="entry name" value="VKOR"/>
</dbReference>
<dbReference type="RefSeq" id="WP_284251722.1">
    <property type="nucleotide sequence ID" value="NZ_BSUM01000001.1"/>
</dbReference>
<dbReference type="GO" id="GO:0016491">
    <property type="term" value="F:oxidoreductase activity"/>
    <property type="evidence" value="ECO:0007669"/>
    <property type="project" value="UniProtKB-KW"/>
</dbReference>
<sequence>MAIDVNDDVDGAAEGVDEDELGLDARPTRDSRAFAVAVVALASVGLLAAFVLTIERLALIADPSYVPSCSFNPILTCTSVMTSPQAALFGFPNPLIGVMTFPVVIATGAALLAGARLARWYWLGLQAGVTLAVVFIHWLIVSSLYSIGALCPYCMVVWAVTIPLFVIVTERNLRLLPSDVDSPWARAGRWVQGYRTPILVLWFLLVIGAIAVRFWDFWITLF</sequence>
<dbReference type="CDD" id="cd12922">
    <property type="entry name" value="VKOR_5"/>
    <property type="match status" value="1"/>
</dbReference>
<dbReference type="EMBL" id="BSUM01000001">
    <property type="protein sequence ID" value="GMA33031.1"/>
    <property type="molecule type" value="Genomic_DNA"/>
</dbReference>
<keyword evidence="8" id="KW-1015">Disulfide bond</keyword>
<keyword evidence="5 10" id="KW-1133">Transmembrane helix</keyword>
<dbReference type="SMART" id="SM00756">
    <property type="entry name" value="VKc"/>
    <property type="match status" value="1"/>
</dbReference>
<comment type="caution">
    <text evidence="12">The sequence shown here is derived from an EMBL/GenBank/DDBJ whole genome shotgun (WGS) entry which is preliminary data.</text>
</comment>
<evidence type="ECO:0000256" key="9">
    <source>
        <dbReference type="ARBA" id="ARBA00023284"/>
    </source>
</evidence>
<reference evidence="12" key="1">
    <citation type="journal article" date="2014" name="Int. J. Syst. Evol. Microbiol.">
        <title>Complete genome sequence of Corynebacterium casei LMG S-19264T (=DSM 44701T), isolated from a smear-ripened cheese.</title>
        <authorList>
            <consortium name="US DOE Joint Genome Institute (JGI-PGF)"/>
            <person name="Walter F."/>
            <person name="Albersmeier A."/>
            <person name="Kalinowski J."/>
            <person name="Ruckert C."/>
        </authorList>
    </citation>
    <scope>NUCLEOTIDE SEQUENCE</scope>
    <source>
        <strain evidence="12">NBRC 112290</strain>
    </source>
</reference>
<dbReference type="PANTHER" id="PTHR34573:SF1">
    <property type="entry name" value="VITAMIN K EPOXIDE REDUCTASE DOMAIN-CONTAINING PROTEIN"/>
    <property type="match status" value="1"/>
</dbReference>
<keyword evidence="4" id="KW-0874">Quinone</keyword>
<feature type="transmembrane region" description="Helical" evidence="10">
    <location>
        <begin position="33"/>
        <end position="54"/>
    </location>
</feature>
<keyword evidence="6" id="KW-0560">Oxidoreductase</keyword>
<evidence type="ECO:0000256" key="6">
    <source>
        <dbReference type="ARBA" id="ARBA00023002"/>
    </source>
</evidence>
<accession>A0AA37XGR4</accession>
<evidence type="ECO:0000313" key="12">
    <source>
        <dbReference type="EMBL" id="GMA33031.1"/>
    </source>
</evidence>
<dbReference type="InterPro" id="IPR041714">
    <property type="entry name" value="VKOR_Actinobacteria"/>
</dbReference>
<gene>
    <name evidence="12" type="ORF">GCM10025875_30230</name>
</gene>
<evidence type="ECO:0000256" key="5">
    <source>
        <dbReference type="ARBA" id="ARBA00022989"/>
    </source>
</evidence>
<comment type="subcellular location">
    <subcellularLocation>
        <location evidence="1">Membrane</location>
        <topology evidence="1">Multi-pass membrane protein</topology>
    </subcellularLocation>
</comment>
<reference evidence="12" key="2">
    <citation type="submission" date="2023-02" db="EMBL/GenBank/DDBJ databases">
        <authorList>
            <person name="Sun Q."/>
            <person name="Mori K."/>
        </authorList>
    </citation>
    <scope>NUCLEOTIDE SEQUENCE</scope>
    <source>
        <strain evidence="12">NBRC 112290</strain>
    </source>
</reference>
<protein>
    <submittedName>
        <fullName evidence="12">Membrane protein</fullName>
    </submittedName>
</protein>
<keyword evidence="9" id="KW-0676">Redox-active center</keyword>
<dbReference type="GO" id="GO:0016020">
    <property type="term" value="C:membrane"/>
    <property type="evidence" value="ECO:0007669"/>
    <property type="project" value="UniProtKB-SubCell"/>
</dbReference>
<evidence type="ECO:0000256" key="1">
    <source>
        <dbReference type="ARBA" id="ARBA00004141"/>
    </source>
</evidence>
<dbReference type="Gene3D" id="1.20.1440.130">
    <property type="entry name" value="VKOR domain"/>
    <property type="match status" value="1"/>
</dbReference>
<keyword evidence="3 10" id="KW-0812">Transmembrane</keyword>
<evidence type="ECO:0000256" key="3">
    <source>
        <dbReference type="ARBA" id="ARBA00022692"/>
    </source>
</evidence>
<evidence type="ECO:0000256" key="4">
    <source>
        <dbReference type="ARBA" id="ARBA00022719"/>
    </source>
</evidence>
<dbReference type="GO" id="GO:0048038">
    <property type="term" value="F:quinone binding"/>
    <property type="evidence" value="ECO:0007669"/>
    <property type="project" value="UniProtKB-KW"/>
</dbReference>
<dbReference type="Proteomes" id="UP001157161">
    <property type="component" value="Unassembled WGS sequence"/>
</dbReference>
<evidence type="ECO:0000256" key="2">
    <source>
        <dbReference type="ARBA" id="ARBA00006214"/>
    </source>
</evidence>
<evidence type="ECO:0000256" key="8">
    <source>
        <dbReference type="ARBA" id="ARBA00023157"/>
    </source>
</evidence>
<comment type="similarity">
    <text evidence="2">Belongs to the VKOR family.</text>
</comment>
<dbReference type="InterPro" id="IPR038354">
    <property type="entry name" value="VKOR_sf"/>
</dbReference>
<evidence type="ECO:0000256" key="7">
    <source>
        <dbReference type="ARBA" id="ARBA00023136"/>
    </source>
</evidence>
<keyword evidence="13" id="KW-1185">Reference proteome</keyword>
<dbReference type="PANTHER" id="PTHR34573">
    <property type="entry name" value="VKC DOMAIN-CONTAINING PROTEIN"/>
    <property type="match status" value="1"/>
</dbReference>
<keyword evidence="7 10" id="KW-0472">Membrane</keyword>
<name>A0AA37XGR4_9MICO</name>
<feature type="transmembrane region" description="Helical" evidence="10">
    <location>
        <begin position="147"/>
        <end position="168"/>
    </location>
</feature>
<evidence type="ECO:0000256" key="10">
    <source>
        <dbReference type="SAM" id="Phobius"/>
    </source>
</evidence>
<feature type="transmembrane region" description="Helical" evidence="10">
    <location>
        <begin position="120"/>
        <end position="141"/>
    </location>
</feature>
<dbReference type="Pfam" id="PF07884">
    <property type="entry name" value="VKOR"/>
    <property type="match status" value="1"/>
</dbReference>
<proteinExistence type="inferred from homology"/>
<organism evidence="12 13">
    <name type="scientific">Litorihabitans aurantiacus</name>
    <dbReference type="NCBI Taxonomy" id="1930061"/>
    <lineage>
        <taxon>Bacteria</taxon>
        <taxon>Bacillati</taxon>
        <taxon>Actinomycetota</taxon>
        <taxon>Actinomycetes</taxon>
        <taxon>Micrococcales</taxon>
        <taxon>Beutenbergiaceae</taxon>
        <taxon>Litorihabitans</taxon>
    </lineage>
</organism>
<evidence type="ECO:0000313" key="13">
    <source>
        <dbReference type="Proteomes" id="UP001157161"/>
    </source>
</evidence>
<evidence type="ECO:0000259" key="11">
    <source>
        <dbReference type="SMART" id="SM00756"/>
    </source>
</evidence>
<dbReference type="AlphaFoldDB" id="A0AA37XGR4"/>